<gene>
    <name evidence="1" type="ORF">HanXRQr2_Chr03g0089531</name>
</gene>
<evidence type="ECO:0000313" key="1">
    <source>
        <dbReference type="EMBL" id="KAF5812706.1"/>
    </source>
</evidence>
<protein>
    <submittedName>
        <fullName evidence="1">Uncharacterized protein</fullName>
    </submittedName>
</protein>
<evidence type="ECO:0000313" key="2">
    <source>
        <dbReference type="Proteomes" id="UP000215914"/>
    </source>
</evidence>
<proteinExistence type="predicted"/>
<name>A0A9K3NU41_HELAN</name>
<reference evidence="1" key="2">
    <citation type="submission" date="2020-06" db="EMBL/GenBank/DDBJ databases">
        <title>Helianthus annuus Genome sequencing and assembly Release 2.</title>
        <authorList>
            <person name="Gouzy J."/>
            <person name="Langlade N."/>
            <person name="Munos S."/>
        </authorList>
    </citation>
    <scope>NUCLEOTIDE SEQUENCE</scope>
    <source>
        <tissue evidence="1">Leaves</tissue>
    </source>
</reference>
<dbReference type="EMBL" id="MNCJ02000318">
    <property type="protein sequence ID" value="KAF5812706.1"/>
    <property type="molecule type" value="Genomic_DNA"/>
</dbReference>
<keyword evidence="2" id="KW-1185">Reference proteome</keyword>
<comment type="caution">
    <text evidence="1">The sequence shown here is derived from an EMBL/GenBank/DDBJ whole genome shotgun (WGS) entry which is preliminary data.</text>
</comment>
<reference evidence="1" key="1">
    <citation type="journal article" date="2017" name="Nature">
        <title>The sunflower genome provides insights into oil metabolism, flowering and Asterid evolution.</title>
        <authorList>
            <person name="Badouin H."/>
            <person name="Gouzy J."/>
            <person name="Grassa C.J."/>
            <person name="Murat F."/>
            <person name="Staton S.E."/>
            <person name="Cottret L."/>
            <person name="Lelandais-Briere C."/>
            <person name="Owens G.L."/>
            <person name="Carrere S."/>
            <person name="Mayjonade B."/>
            <person name="Legrand L."/>
            <person name="Gill N."/>
            <person name="Kane N.C."/>
            <person name="Bowers J.E."/>
            <person name="Hubner S."/>
            <person name="Bellec A."/>
            <person name="Berard A."/>
            <person name="Berges H."/>
            <person name="Blanchet N."/>
            <person name="Boniface M.C."/>
            <person name="Brunel D."/>
            <person name="Catrice O."/>
            <person name="Chaidir N."/>
            <person name="Claudel C."/>
            <person name="Donnadieu C."/>
            <person name="Faraut T."/>
            <person name="Fievet G."/>
            <person name="Helmstetter N."/>
            <person name="King M."/>
            <person name="Knapp S.J."/>
            <person name="Lai Z."/>
            <person name="Le Paslier M.C."/>
            <person name="Lippi Y."/>
            <person name="Lorenzon L."/>
            <person name="Mandel J.R."/>
            <person name="Marage G."/>
            <person name="Marchand G."/>
            <person name="Marquand E."/>
            <person name="Bret-Mestries E."/>
            <person name="Morien E."/>
            <person name="Nambeesan S."/>
            <person name="Nguyen T."/>
            <person name="Pegot-Espagnet P."/>
            <person name="Pouilly N."/>
            <person name="Raftis F."/>
            <person name="Sallet E."/>
            <person name="Schiex T."/>
            <person name="Thomas J."/>
            <person name="Vandecasteele C."/>
            <person name="Vares D."/>
            <person name="Vear F."/>
            <person name="Vautrin S."/>
            <person name="Crespi M."/>
            <person name="Mangin B."/>
            <person name="Burke J.M."/>
            <person name="Salse J."/>
            <person name="Munos S."/>
            <person name="Vincourt P."/>
            <person name="Rieseberg L.H."/>
            <person name="Langlade N.B."/>
        </authorList>
    </citation>
    <scope>NUCLEOTIDE SEQUENCE</scope>
    <source>
        <tissue evidence="1">Leaves</tissue>
    </source>
</reference>
<organism evidence="1 2">
    <name type="scientific">Helianthus annuus</name>
    <name type="common">Common sunflower</name>
    <dbReference type="NCBI Taxonomy" id="4232"/>
    <lineage>
        <taxon>Eukaryota</taxon>
        <taxon>Viridiplantae</taxon>
        <taxon>Streptophyta</taxon>
        <taxon>Embryophyta</taxon>
        <taxon>Tracheophyta</taxon>
        <taxon>Spermatophyta</taxon>
        <taxon>Magnoliopsida</taxon>
        <taxon>eudicotyledons</taxon>
        <taxon>Gunneridae</taxon>
        <taxon>Pentapetalae</taxon>
        <taxon>asterids</taxon>
        <taxon>campanulids</taxon>
        <taxon>Asterales</taxon>
        <taxon>Asteraceae</taxon>
        <taxon>Asteroideae</taxon>
        <taxon>Heliantheae alliance</taxon>
        <taxon>Heliantheae</taxon>
        <taxon>Helianthus</taxon>
    </lineage>
</organism>
<dbReference type="AlphaFoldDB" id="A0A9K3NU41"/>
<dbReference type="Proteomes" id="UP000215914">
    <property type="component" value="Unassembled WGS sequence"/>
</dbReference>
<accession>A0A9K3NU41</accession>
<sequence length="58" mass="6697">MVSALTLEKEELIQGVVNRIITKFQVMISSYSDHIVIHKLFVEIFFFHDVGFEQGTNP</sequence>
<dbReference type="Gramene" id="mRNA:HanXRQr2_Chr03g0089531">
    <property type="protein sequence ID" value="mRNA:HanXRQr2_Chr03g0089531"/>
    <property type="gene ID" value="HanXRQr2_Chr03g0089531"/>
</dbReference>